<evidence type="ECO:0000259" key="8">
    <source>
        <dbReference type="PROSITE" id="PS00715"/>
    </source>
</evidence>
<dbReference type="NCBIfam" id="TIGR02937">
    <property type="entry name" value="sigma70-ECF"/>
    <property type="match status" value="1"/>
</dbReference>
<evidence type="ECO:0000313" key="11">
    <source>
        <dbReference type="EMBL" id="HAB5909552.1"/>
    </source>
</evidence>
<dbReference type="SMART" id="SM00248">
    <property type="entry name" value="ANK"/>
    <property type="match status" value="1"/>
</dbReference>
<dbReference type="InterPro" id="IPR013325">
    <property type="entry name" value="RNA_pol_sigma_r2"/>
</dbReference>
<dbReference type="Pfam" id="PF04542">
    <property type="entry name" value="Sigma70_r2"/>
    <property type="match status" value="1"/>
</dbReference>
<name>A0A3U2ZU59_SALNE</name>
<dbReference type="InterPro" id="IPR013324">
    <property type="entry name" value="RNA_pol_sigma_r3/r4-like"/>
</dbReference>
<dbReference type="EMBL" id="AAHKWI010000015">
    <property type="protein sequence ID" value="EBX3154594.1"/>
    <property type="molecule type" value="Genomic_DNA"/>
</dbReference>
<dbReference type="AlphaFoldDB" id="A0A3U2ZU59"/>
<dbReference type="Gene3D" id="1.10.601.10">
    <property type="entry name" value="RNA Polymerase Primary Sigma Factor"/>
    <property type="match status" value="1"/>
</dbReference>
<dbReference type="InterPro" id="IPR036388">
    <property type="entry name" value="WH-like_DNA-bd_sf"/>
</dbReference>
<feature type="region of interest" description="Disordered" evidence="7">
    <location>
        <begin position="337"/>
        <end position="362"/>
    </location>
</feature>
<comment type="similarity">
    <text evidence="6">Belongs to the sigma-70 factor family.</text>
</comment>
<dbReference type="InterPro" id="IPR050239">
    <property type="entry name" value="Sigma-70_RNA_pol_init_factors"/>
</dbReference>
<evidence type="ECO:0000256" key="3">
    <source>
        <dbReference type="ARBA" id="ARBA00023125"/>
    </source>
</evidence>
<evidence type="ECO:0000256" key="7">
    <source>
        <dbReference type="SAM" id="MobiDB-lite"/>
    </source>
</evidence>
<dbReference type="EMBL" id="DAATQT010000067">
    <property type="protein sequence ID" value="HAE9654495.1"/>
    <property type="molecule type" value="Genomic_DNA"/>
</dbReference>
<dbReference type="PROSITE" id="PS00715">
    <property type="entry name" value="SIGMA70_1"/>
    <property type="match status" value="1"/>
</dbReference>
<dbReference type="PRINTS" id="PR00046">
    <property type="entry name" value="SIGMA70FCT"/>
</dbReference>
<dbReference type="InterPro" id="IPR036770">
    <property type="entry name" value="Ankyrin_rpt-contain_sf"/>
</dbReference>
<dbReference type="InterPro" id="IPR000943">
    <property type="entry name" value="RNA_pol_sigma70"/>
</dbReference>
<evidence type="ECO:0000256" key="1">
    <source>
        <dbReference type="ARBA" id="ARBA00023015"/>
    </source>
</evidence>
<evidence type="ECO:0000256" key="2">
    <source>
        <dbReference type="ARBA" id="ARBA00023082"/>
    </source>
</evidence>
<feature type="domain" description="RNA polymerase sigma-70" evidence="8">
    <location>
        <begin position="454"/>
        <end position="467"/>
    </location>
</feature>
<proteinExistence type="inferred from homology"/>
<feature type="repeat" description="ANK" evidence="5">
    <location>
        <begin position="43"/>
        <end position="75"/>
    </location>
</feature>
<dbReference type="Gene3D" id="1.10.10.10">
    <property type="entry name" value="Winged helix-like DNA-binding domain superfamily/Winged helix DNA-binding domain"/>
    <property type="match status" value="1"/>
</dbReference>
<comment type="caution">
    <text evidence="11">The sequence shown here is derived from an EMBL/GenBank/DDBJ whole genome shotgun (WGS) entry which is preliminary data.</text>
</comment>
<evidence type="ECO:0000313" key="10">
    <source>
        <dbReference type="EMBL" id="EBX3154594.1"/>
    </source>
</evidence>
<dbReference type="InterPro" id="IPR018247">
    <property type="entry name" value="EF_Hand_1_Ca_BS"/>
</dbReference>
<sequence length="679" mass="77712">MHRTISEFYRIPPLLIRALKSGISSVVEFHLNRGLPKDSRDSLGNSPLMIAAQYGHFAICEMLLSAGVDVEHQNNLGLRASDLAQEQKLRDLLARYRQPLSLAELERSVVSVEDSETEAELPSAEIPMDFMLWDAEVELKPAEDNLTLRHASAEAQQLLSRYRPKDNSAEWSDIELTLPEPLTPVSHSPQNYPHLSTLLIGALDTGRISLRDIWHAGEEDFGMQWPEFRLSVEALIRDLPLIVDDDDIIPPDAAPATLSVSEPLEPWFDAFNALRQFGIVENYLVDIRQWDVVDKTKEERLGQRMDTALINLIRILAGLSEAEYMQLLQPNYLPEPAPEISEEEDVAEEADEEMPPVSDDDDDNDDTISFIELLVLLRSGKAGEYQDNHIPRPEYADLQQIVERARTLIPDEGHKISLYVSSYREAWEGLIHANLRLVVTIANKYRGRGLDVEDLIQEGNLGLIKAVEKFDYRRGFKFSTYATWWIRQKISRAIADQAQLIRLPVHFYEQFRRWRNSRDQLLYRQGITPTIKRLQALTDLPENQLKRMAKYEEQTVLIGDFHDDAQDSEAALSGDAILTGKDFTSAPVQSLELRECVSLVLETLLPREKQIIKMRFGIGMTQDFTLEEVGKQFDVTRERIRQIEAKALRKLRYHSRASKLGGFVEQWETALSEMQEEEE</sequence>
<evidence type="ECO:0000256" key="4">
    <source>
        <dbReference type="ARBA" id="ARBA00023163"/>
    </source>
</evidence>
<comment type="function">
    <text evidence="6">Sigma factors are initiation factors that promote the attachment of RNA polymerase to specific initiation sites and are then released.</text>
</comment>
<dbReference type="PROSITE" id="PS50297">
    <property type="entry name" value="ANK_REP_REGION"/>
    <property type="match status" value="1"/>
</dbReference>
<feature type="compositionally biased region" description="Acidic residues" evidence="7">
    <location>
        <begin position="340"/>
        <end position="362"/>
    </location>
</feature>
<organism evidence="11">
    <name type="scientific">Salmonella newport</name>
    <dbReference type="NCBI Taxonomy" id="108619"/>
    <lineage>
        <taxon>Bacteria</taxon>
        <taxon>Pseudomonadati</taxon>
        <taxon>Pseudomonadota</taxon>
        <taxon>Gammaproteobacteria</taxon>
        <taxon>Enterobacterales</taxon>
        <taxon>Enterobacteriaceae</taxon>
        <taxon>Salmonella</taxon>
    </lineage>
</organism>
<dbReference type="PROSITE" id="PS00716">
    <property type="entry name" value="SIGMA70_2"/>
    <property type="match status" value="1"/>
</dbReference>
<dbReference type="SUPFAM" id="SSF88946">
    <property type="entry name" value="Sigma2 domain of RNA polymerase sigma factors"/>
    <property type="match status" value="1"/>
</dbReference>
<dbReference type="GO" id="GO:0016987">
    <property type="term" value="F:sigma factor activity"/>
    <property type="evidence" value="ECO:0007669"/>
    <property type="project" value="UniProtKB-KW"/>
</dbReference>
<accession>A0A3U2ZU59</accession>
<protein>
    <recommendedName>
        <fullName evidence="6">RNA polymerase sigma factor</fullName>
    </recommendedName>
</protein>
<evidence type="ECO:0000313" key="13">
    <source>
        <dbReference type="EMBL" id="HAF0487501.1"/>
    </source>
</evidence>
<reference evidence="10" key="2">
    <citation type="submission" date="2018-07" db="EMBL/GenBank/DDBJ databases">
        <authorList>
            <person name="Ashton P.M."/>
            <person name="Dallman T."/>
            <person name="Nair S."/>
            <person name="De Pinna E."/>
            <person name="Peters T."/>
            <person name="Grant K."/>
        </authorList>
    </citation>
    <scope>NUCLEOTIDE SEQUENCE</scope>
    <source>
        <strain evidence="10">136562</strain>
    </source>
</reference>
<dbReference type="Pfam" id="PF00023">
    <property type="entry name" value="Ank"/>
    <property type="match status" value="1"/>
</dbReference>
<dbReference type="GO" id="GO:0003677">
    <property type="term" value="F:DNA binding"/>
    <property type="evidence" value="ECO:0007669"/>
    <property type="project" value="UniProtKB-KW"/>
</dbReference>
<dbReference type="Pfam" id="PF04545">
    <property type="entry name" value="Sigma70_r4"/>
    <property type="match status" value="1"/>
</dbReference>
<keyword evidence="2 6" id="KW-0731">Sigma factor</keyword>
<reference evidence="11" key="1">
    <citation type="journal article" date="2018" name="Genome Biol.">
        <title>SKESA: strategic k-mer extension for scrupulous assemblies.</title>
        <authorList>
            <person name="Souvorov A."/>
            <person name="Agarwala R."/>
            <person name="Lipman D.J."/>
        </authorList>
    </citation>
    <scope>NUCLEOTIDE SEQUENCE</scope>
    <source>
        <strain evidence="13">BCW_2741</strain>
        <strain evidence="11">Salmonella enterica</strain>
    </source>
</reference>
<dbReference type="RefSeq" id="WP_024147569.1">
    <property type="nucleotide sequence ID" value="NZ_CALNWG010000009.1"/>
</dbReference>
<dbReference type="Gene3D" id="1.25.40.20">
    <property type="entry name" value="Ankyrin repeat-containing domain"/>
    <property type="match status" value="1"/>
</dbReference>
<keyword evidence="3 6" id="KW-0238">DNA-binding</keyword>
<reference evidence="11" key="3">
    <citation type="submission" date="2019-10" db="EMBL/GenBank/DDBJ databases">
        <authorList>
            <consortium name="NCBI Pathogen Detection Project"/>
        </authorList>
    </citation>
    <scope>NUCLEOTIDE SEQUENCE</scope>
    <source>
        <strain evidence="13">BCW_2741</strain>
        <strain evidence="11">Salmonella enterica</strain>
    </source>
</reference>
<evidence type="ECO:0000256" key="6">
    <source>
        <dbReference type="RuleBase" id="RU362124"/>
    </source>
</evidence>
<dbReference type="PROSITE" id="PS00018">
    <property type="entry name" value="EF_HAND_1"/>
    <property type="match status" value="1"/>
</dbReference>
<dbReference type="CDD" id="cd06171">
    <property type="entry name" value="Sigma70_r4"/>
    <property type="match status" value="1"/>
</dbReference>
<evidence type="ECO:0000256" key="5">
    <source>
        <dbReference type="PROSITE-ProRule" id="PRU00023"/>
    </source>
</evidence>
<keyword evidence="5" id="KW-0040">ANK repeat</keyword>
<dbReference type="GO" id="GO:0006352">
    <property type="term" value="P:DNA-templated transcription initiation"/>
    <property type="evidence" value="ECO:0007669"/>
    <property type="project" value="InterPro"/>
</dbReference>
<feature type="domain" description="RNA polymerase sigma-70" evidence="9">
    <location>
        <begin position="625"/>
        <end position="651"/>
    </location>
</feature>
<dbReference type="EMBL" id="DAAHFP010000008">
    <property type="protein sequence ID" value="HAB5909552.1"/>
    <property type="molecule type" value="Genomic_DNA"/>
</dbReference>
<dbReference type="EMBL" id="DAATXE010000006">
    <property type="protein sequence ID" value="HAF0487501.1"/>
    <property type="molecule type" value="Genomic_DNA"/>
</dbReference>
<dbReference type="PANTHER" id="PTHR30603">
    <property type="entry name" value="RNA POLYMERASE SIGMA FACTOR RPO"/>
    <property type="match status" value="1"/>
</dbReference>
<dbReference type="InterPro" id="IPR007627">
    <property type="entry name" value="RNA_pol_sigma70_r2"/>
</dbReference>
<keyword evidence="4 6" id="KW-0804">Transcription</keyword>
<evidence type="ECO:0000313" key="12">
    <source>
        <dbReference type="EMBL" id="HAE9654495.1"/>
    </source>
</evidence>
<dbReference type="PANTHER" id="PTHR30603:SF60">
    <property type="entry name" value="RNA POLYMERASE SIGMA FACTOR RPOD"/>
    <property type="match status" value="1"/>
</dbReference>
<dbReference type="PROSITE" id="PS50088">
    <property type="entry name" value="ANK_REPEAT"/>
    <property type="match status" value="1"/>
</dbReference>
<dbReference type="SUPFAM" id="SSF48403">
    <property type="entry name" value="Ankyrin repeat"/>
    <property type="match status" value="1"/>
</dbReference>
<gene>
    <name evidence="10" type="ORF">DRT54_11020</name>
    <name evidence="12" type="ORF">G4X27_004298</name>
    <name evidence="13" type="ORF">G9W27_001389</name>
    <name evidence="11" type="ORF">GB622_15835</name>
</gene>
<dbReference type="InterPro" id="IPR014284">
    <property type="entry name" value="RNA_pol_sigma-70_dom"/>
</dbReference>
<evidence type="ECO:0000259" key="9">
    <source>
        <dbReference type="PROSITE" id="PS00716"/>
    </source>
</evidence>
<keyword evidence="1 6" id="KW-0805">Transcription regulation</keyword>
<dbReference type="SUPFAM" id="SSF88659">
    <property type="entry name" value="Sigma3 and sigma4 domains of RNA polymerase sigma factors"/>
    <property type="match status" value="1"/>
</dbReference>
<dbReference type="InterPro" id="IPR007630">
    <property type="entry name" value="RNA_pol_sigma70_r4"/>
</dbReference>
<dbReference type="InterPro" id="IPR002110">
    <property type="entry name" value="Ankyrin_rpt"/>
</dbReference>